<keyword evidence="2" id="KW-0067">ATP-binding</keyword>
<dbReference type="InterPro" id="IPR027785">
    <property type="entry name" value="UvrD-like_helicase_C"/>
</dbReference>
<dbReference type="GO" id="GO:0017116">
    <property type="term" value="F:single-stranded DNA helicase activity"/>
    <property type="evidence" value="ECO:0007669"/>
    <property type="project" value="TreeGrafter"/>
</dbReference>
<evidence type="ECO:0000313" key="9">
    <source>
        <dbReference type="Proteomes" id="UP001445335"/>
    </source>
</evidence>
<accession>A0AAW1QMA0</accession>
<dbReference type="Pfam" id="PF23139">
    <property type="entry name" value="OB_YrrC"/>
    <property type="match status" value="1"/>
</dbReference>
<name>A0AAW1QMA0_9CHLO</name>
<evidence type="ECO:0000259" key="7">
    <source>
        <dbReference type="Pfam" id="PF23139"/>
    </source>
</evidence>
<dbReference type="Pfam" id="PF13538">
    <property type="entry name" value="UvrD_C_2"/>
    <property type="match status" value="1"/>
</dbReference>
<dbReference type="EMBL" id="JALJOU010000085">
    <property type="protein sequence ID" value="KAK9822626.1"/>
    <property type="molecule type" value="Genomic_DNA"/>
</dbReference>
<dbReference type="Gene3D" id="1.10.10.2220">
    <property type="match status" value="1"/>
</dbReference>
<feature type="region of interest" description="Disordered" evidence="3">
    <location>
        <begin position="1116"/>
        <end position="1136"/>
    </location>
</feature>
<dbReference type="Pfam" id="PF13245">
    <property type="entry name" value="AAA_19"/>
    <property type="match status" value="1"/>
</dbReference>
<dbReference type="Gene3D" id="2.30.30.940">
    <property type="match status" value="1"/>
</dbReference>
<feature type="domain" description="ATP-dependent RecD2 DNA helicase OB-fold" evidence="7">
    <location>
        <begin position="61"/>
        <end position="158"/>
    </location>
</feature>
<reference evidence="8 9" key="1">
    <citation type="journal article" date="2024" name="Nat. Commun.">
        <title>Phylogenomics reveals the evolutionary origins of lichenization in chlorophyte algae.</title>
        <authorList>
            <person name="Puginier C."/>
            <person name="Libourel C."/>
            <person name="Otte J."/>
            <person name="Skaloud P."/>
            <person name="Haon M."/>
            <person name="Grisel S."/>
            <person name="Petersen M."/>
            <person name="Berrin J.G."/>
            <person name="Delaux P.M."/>
            <person name="Dal Grande F."/>
            <person name="Keller J."/>
        </authorList>
    </citation>
    <scope>NUCLEOTIDE SEQUENCE [LARGE SCALE GENOMIC DNA]</scope>
    <source>
        <strain evidence="8 9">SAG 245.80</strain>
    </source>
</reference>
<dbReference type="Proteomes" id="UP001445335">
    <property type="component" value="Unassembled WGS sequence"/>
</dbReference>
<dbReference type="AlphaFoldDB" id="A0AAW1QMA0"/>
<dbReference type="SUPFAM" id="SSF52540">
    <property type="entry name" value="P-loop containing nucleoside triphosphate hydrolases"/>
    <property type="match status" value="1"/>
</dbReference>
<dbReference type="GO" id="GO:0009338">
    <property type="term" value="C:exodeoxyribonuclease V complex"/>
    <property type="evidence" value="ECO:0007669"/>
    <property type="project" value="TreeGrafter"/>
</dbReference>
<evidence type="ECO:0000256" key="2">
    <source>
        <dbReference type="ARBA" id="ARBA00022840"/>
    </source>
</evidence>
<feature type="region of interest" description="Disordered" evidence="3">
    <location>
        <begin position="1168"/>
        <end position="1205"/>
    </location>
</feature>
<evidence type="ECO:0000259" key="6">
    <source>
        <dbReference type="Pfam" id="PF18335"/>
    </source>
</evidence>
<evidence type="ECO:0000256" key="1">
    <source>
        <dbReference type="ARBA" id="ARBA00022741"/>
    </source>
</evidence>
<dbReference type="Gene3D" id="1.10.150.20">
    <property type="entry name" value="5' to 3' exonuclease, C-terminal subdomain"/>
    <property type="match status" value="1"/>
</dbReference>
<dbReference type="SUPFAM" id="SSF47781">
    <property type="entry name" value="RuvA domain 2-like"/>
    <property type="match status" value="1"/>
</dbReference>
<feature type="domain" description="ATP-dependent RecD2 DNA helicase SH3" evidence="6">
    <location>
        <begin position="919"/>
        <end position="988"/>
    </location>
</feature>
<dbReference type="Gene3D" id="3.40.50.300">
    <property type="entry name" value="P-loop containing nucleotide triphosphate hydrolases"/>
    <property type="match status" value="3"/>
</dbReference>
<dbReference type="GO" id="GO:0006310">
    <property type="term" value="P:DNA recombination"/>
    <property type="evidence" value="ECO:0007669"/>
    <property type="project" value="TreeGrafter"/>
</dbReference>
<evidence type="ECO:0000256" key="3">
    <source>
        <dbReference type="SAM" id="MobiDB-lite"/>
    </source>
</evidence>
<evidence type="ECO:0000313" key="8">
    <source>
        <dbReference type="EMBL" id="KAK9822626.1"/>
    </source>
</evidence>
<feature type="domain" description="ATP-dependent RecD2 DNA helicase-like helix-hairpin-helix" evidence="5">
    <location>
        <begin position="227"/>
        <end position="316"/>
    </location>
</feature>
<sequence length="1205" mass="124746">MGRGNSSHIGVVALEEAEAQPAPYQQPQPGFDWLSETSGIVPAERMGAQLESLVAAGGGLVEGSVQRVTFRSDDTGYSVLQVKVAHATGMPPTAAAAQPAKLSGRPRRSSAPKHGMVTVVGALPHAAVGQMLRFAGAWHSHDKFGVQLVAARCEEIAPRSHEALSAYLAGSALPGVGPVMAARLVQRYGDSILEVLDGKGAEAALARVSGIGAVQANRIKAAWDATRGSRDARAFLESHGISGRLATRLAMRFGGDTEAVMRQDPYWALGDESGGGWRLAEGLATALGTPTDLPSRGALALRYTLQLAATKSGHCYLPWGTLAAQTERLMASTGRPWHSRGDLVAVAKRLAELGRLVLEAPRGPLAIAPLPPLSALPPAAIARSIGIDMEKAGTQLLQLPEAGSPSDGAAQAEWTASLEAYLARRIPGVGVKRAHLLVKDLGLKLPALLDKKDAVDRLLKKKVFSIGPKRAADIKAGWDANPRGCLPWVKPSHQAALPPVTALAPAPAPALEPAPAVTPAAAEALEFPALAPLALARAVASLCALPEALAAAADWPPDVRCYAGELHGAEARVAAGLTRLAAQASRPPDAHEERVRRWLARNEKETGVRLSDGQRTAVAQASVAPVMVLTGGPGCGKTFTTRTIVKLWRAMGKRVCMAAPTGRAAQRLQETVSTKGARATTVHRLLGYLPRGALSSAATSANSPSANGGSDASEGASSSLLPGPFTFCDGNPLEADAVLVDEASMLDLGLGAALLDALPRSHPCQLVLVGDADQLPPVGPGSVLAAAIAAGAVPVVDLRDIFRQARQSAIVTSAHDIHCGRFPSLALAPSPPRQPLNGSHAASPQQLGAYGSAAVVSAASGGSDALWVAVEEGAGAEAAVEDGVVEAVRRLLPSLSIDVKADLQVLTPMRKGAAGVAQLNARLQALLIPPAPGHAELPIGGGAGNGAVLRVGDRVIQATNNYDKDVFNGDAGFVVEVDAKARRVVVEFAPLARGEEMRRIQYSGAGLWELELAWATTVHKAQGSEARAVVLALAPSHRPLLTRRLLYTALTRAQELVVVVSPASAIRAALSEAASDARLSSLAPRLRAAADALGLPRHEPQRFEAIVIDAAGSSGPASKDAVAHAEPAPAGLVHESSLRRTAAALSSSEAYDRGSQSAAPRAWERQTFSAGPARGHLQAGEGLGSRGREHSRWGAPHGQRAPVPV</sequence>
<feature type="domain" description="UvrD-like helicase C-terminal" evidence="4">
    <location>
        <begin position="1012"/>
        <end position="1060"/>
    </location>
</feature>
<dbReference type="InterPro" id="IPR041451">
    <property type="entry name" value="RecD2_SH13"/>
</dbReference>
<dbReference type="PANTHER" id="PTHR43788:SF6">
    <property type="entry name" value="DNA HELICASE B"/>
    <property type="match status" value="1"/>
</dbReference>
<gene>
    <name evidence="8" type="ORF">WJX81_000268</name>
</gene>
<dbReference type="InterPro" id="IPR029493">
    <property type="entry name" value="RecD2-like_HHH"/>
</dbReference>
<comment type="caution">
    <text evidence="8">The sequence shown here is derived from an EMBL/GenBank/DDBJ whole genome shotgun (WGS) entry which is preliminary data.</text>
</comment>
<dbReference type="GO" id="GO:0005524">
    <property type="term" value="F:ATP binding"/>
    <property type="evidence" value="ECO:0007669"/>
    <property type="project" value="UniProtKB-KW"/>
</dbReference>
<dbReference type="InterPro" id="IPR010994">
    <property type="entry name" value="RuvA_2-like"/>
</dbReference>
<dbReference type="InterPro" id="IPR050534">
    <property type="entry name" value="Coronavir_polyprotein_1ab"/>
</dbReference>
<keyword evidence="9" id="KW-1185">Reference proteome</keyword>
<keyword evidence="1" id="KW-0547">Nucleotide-binding</keyword>
<evidence type="ECO:0000259" key="5">
    <source>
        <dbReference type="Pfam" id="PF14490"/>
    </source>
</evidence>
<dbReference type="PANTHER" id="PTHR43788">
    <property type="entry name" value="DNA2/NAM7 HELICASE FAMILY MEMBER"/>
    <property type="match status" value="1"/>
</dbReference>
<feature type="region of interest" description="Disordered" evidence="3">
    <location>
        <begin position="91"/>
        <end position="113"/>
    </location>
</feature>
<feature type="region of interest" description="Disordered" evidence="3">
    <location>
        <begin position="697"/>
        <end position="717"/>
    </location>
</feature>
<dbReference type="Pfam" id="PF18335">
    <property type="entry name" value="SH3_13"/>
    <property type="match status" value="1"/>
</dbReference>
<dbReference type="InterPro" id="IPR027417">
    <property type="entry name" value="P-loop_NTPase"/>
</dbReference>
<organism evidence="8 9">
    <name type="scientific">Elliptochloris bilobata</name>
    <dbReference type="NCBI Taxonomy" id="381761"/>
    <lineage>
        <taxon>Eukaryota</taxon>
        <taxon>Viridiplantae</taxon>
        <taxon>Chlorophyta</taxon>
        <taxon>core chlorophytes</taxon>
        <taxon>Trebouxiophyceae</taxon>
        <taxon>Trebouxiophyceae incertae sedis</taxon>
        <taxon>Elliptochloris clade</taxon>
        <taxon>Elliptochloris</taxon>
    </lineage>
</organism>
<protein>
    <submittedName>
        <fullName evidence="8">Uncharacterized protein</fullName>
    </submittedName>
</protein>
<dbReference type="Pfam" id="PF14490">
    <property type="entry name" value="HHH_RecD2"/>
    <property type="match status" value="1"/>
</dbReference>
<evidence type="ECO:0000259" key="4">
    <source>
        <dbReference type="Pfam" id="PF13538"/>
    </source>
</evidence>
<dbReference type="InterPro" id="IPR055446">
    <property type="entry name" value="RecD2_N_OB"/>
</dbReference>
<proteinExistence type="predicted"/>
<dbReference type="CDD" id="cd17933">
    <property type="entry name" value="DEXSc_RecD-like"/>
    <property type="match status" value="1"/>
</dbReference>
<dbReference type="Pfam" id="PF14520">
    <property type="entry name" value="HHH_5"/>
    <property type="match status" value="1"/>
</dbReference>
<dbReference type="CDD" id="cd18809">
    <property type="entry name" value="SF1_C_RecD"/>
    <property type="match status" value="1"/>
</dbReference>